<dbReference type="EMBL" id="LR796488">
    <property type="protein sequence ID" value="CAB4147834.1"/>
    <property type="molecule type" value="Genomic_DNA"/>
</dbReference>
<evidence type="ECO:0000313" key="2">
    <source>
        <dbReference type="EMBL" id="CAB4178701.1"/>
    </source>
</evidence>
<organism evidence="3">
    <name type="scientific">uncultured Caudovirales phage</name>
    <dbReference type="NCBI Taxonomy" id="2100421"/>
    <lineage>
        <taxon>Viruses</taxon>
        <taxon>Duplodnaviria</taxon>
        <taxon>Heunggongvirae</taxon>
        <taxon>Uroviricota</taxon>
        <taxon>Caudoviricetes</taxon>
        <taxon>Peduoviridae</taxon>
        <taxon>Maltschvirus</taxon>
        <taxon>Maltschvirus maltsch</taxon>
    </lineage>
</organism>
<dbReference type="EMBL" id="LR797115">
    <property type="protein sequence ID" value="CAB4188056.1"/>
    <property type="molecule type" value="Genomic_DNA"/>
</dbReference>
<evidence type="ECO:0000313" key="4">
    <source>
        <dbReference type="EMBL" id="CAB4220279.1"/>
    </source>
</evidence>
<sequence>MRVGPARSVRIAVPAYTLDSYVDDAQRSLAAGVMALDAAGIKIEDVDVLQGCCYLDHVRNVLAGRFMRGTATDMIFLDGDVGFEPESLLRLCQVTQPLVAGIYPKKKDPAEWPVNPMAGEIWSDAEGLIACEMVPTGFMRINRLVFEALSDVPTYAHEDGPLKAYFKTEVRDGEYWGEDVEFCRLWREAGGQIKAFAEMELRHTSPTQTYTGNWGQWLRDQMKMAA</sequence>
<name>A0A6J5R044_9CAUD</name>
<dbReference type="SUPFAM" id="SSF53448">
    <property type="entry name" value="Nucleotide-diphospho-sugar transferases"/>
    <property type="match status" value="1"/>
</dbReference>
<gene>
    <name evidence="2" type="ORF">UFOVP1020_42</name>
    <name evidence="3" type="ORF">UFOVP1170_37</name>
    <name evidence="4" type="ORF">UFOVP1621_8</name>
    <name evidence="1" type="ORF">UFOVP512_47</name>
</gene>
<dbReference type="EMBL" id="LR797500">
    <property type="protein sequence ID" value="CAB4220279.1"/>
    <property type="molecule type" value="Genomic_DNA"/>
</dbReference>
<dbReference type="InterPro" id="IPR029044">
    <property type="entry name" value="Nucleotide-diphossugar_trans"/>
</dbReference>
<reference evidence="3" key="1">
    <citation type="submission" date="2020-05" db="EMBL/GenBank/DDBJ databases">
        <authorList>
            <person name="Chiriac C."/>
            <person name="Salcher M."/>
            <person name="Ghai R."/>
            <person name="Kavagutti S V."/>
        </authorList>
    </citation>
    <scope>NUCLEOTIDE SEQUENCE</scope>
</reference>
<evidence type="ECO:0000313" key="1">
    <source>
        <dbReference type="EMBL" id="CAB4147834.1"/>
    </source>
</evidence>
<evidence type="ECO:0000313" key="3">
    <source>
        <dbReference type="EMBL" id="CAB4188056.1"/>
    </source>
</evidence>
<dbReference type="EMBL" id="LR796970">
    <property type="protein sequence ID" value="CAB4178701.1"/>
    <property type="molecule type" value="Genomic_DNA"/>
</dbReference>
<protein>
    <recommendedName>
        <fullName evidence="5">Glycosyltransferase</fullName>
    </recommendedName>
</protein>
<proteinExistence type="predicted"/>
<accession>A0A6J5R044</accession>
<evidence type="ECO:0008006" key="5">
    <source>
        <dbReference type="Google" id="ProtNLM"/>
    </source>
</evidence>